<keyword evidence="5" id="KW-0949">S-adenosyl-L-methionine</keyword>
<dbReference type="InterPro" id="IPR050078">
    <property type="entry name" value="Ribosomal_L11_MeTrfase_PrmA"/>
</dbReference>
<evidence type="ECO:0000256" key="1">
    <source>
        <dbReference type="ARBA" id="ARBA00009741"/>
    </source>
</evidence>
<protein>
    <submittedName>
        <fullName evidence="6">50S ribosomal protein L11 methyltransferase</fullName>
    </submittedName>
</protein>
<sequence>MEYTQITFNNIELAQQEVLIAQLDAIGFDGFEEMGKTLHAYIPSTSFDKNELDVLITNHSFSYTITIIQQKNWNEKWEADFEPVDILHPITNQPFATIRAHFHTIDTSFEHNILVTPKMSFGTGHHPTTHLMVQHMATINFKNTTVIDFGTGTGILAILAEKLGATAVYAVDNDAWSIENAKENALNNGCVNGEYTLAETLPNGIVADVVLANINLNIIKAHMQTIKNATKKGTMVLFSGIMVHDEKAITDTVMAYNFTVNEVQKLGDWLLVKATA</sequence>
<dbReference type="InterPro" id="IPR004498">
    <property type="entry name" value="Ribosomal_PrmA_MeTrfase"/>
</dbReference>
<name>A0ABV8QM94_9BACT</name>
<evidence type="ECO:0000256" key="2">
    <source>
        <dbReference type="ARBA" id="ARBA00022490"/>
    </source>
</evidence>
<dbReference type="GO" id="GO:0008168">
    <property type="term" value="F:methyltransferase activity"/>
    <property type="evidence" value="ECO:0007669"/>
    <property type="project" value="UniProtKB-KW"/>
</dbReference>
<keyword evidence="6" id="KW-0687">Ribonucleoprotein</keyword>
<keyword evidence="7" id="KW-1185">Reference proteome</keyword>
<accession>A0ABV8QM94</accession>
<organism evidence="6 7">
    <name type="scientific">Ferruginibacter yonginensis</name>
    <dbReference type="NCBI Taxonomy" id="1310416"/>
    <lineage>
        <taxon>Bacteria</taxon>
        <taxon>Pseudomonadati</taxon>
        <taxon>Bacteroidota</taxon>
        <taxon>Chitinophagia</taxon>
        <taxon>Chitinophagales</taxon>
        <taxon>Chitinophagaceae</taxon>
        <taxon>Ferruginibacter</taxon>
    </lineage>
</organism>
<evidence type="ECO:0000256" key="5">
    <source>
        <dbReference type="ARBA" id="ARBA00022691"/>
    </source>
</evidence>
<reference evidence="7" key="1">
    <citation type="journal article" date="2019" name="Int. J. Syst. Evol. Microbiol.">
        <title>The Global Catalogue of Microorganisms (GCM) 10K type strain sequencing project: providing services to taxonomists for standard genome sequencing and annotation.</title>
        <authorList>
            <consortium name="The Broad Institute Genomics Platform"/>
            <consortium name="The Broad Institute Genome Sequencing Center for Infectious Disease"/>
            <person name="Wu L."/>
            <person name="Ma J."/>
        </authorList>
    </citation>
    <scope>NUCLEOTIDE SEQUENCE [LARGE SCALE GENOMIC DNA]</scope>
    <source>
        <strain evidence="7">CECT 8289</strain>
    </source>
</reference>
<dbReference type="RefSeq" id="WP_379705770.1">
    <property type="nucleotide sequence ID" value="NZ_JBHSCZ010000001.1"/>
</dbReference>
<dbReference type="EMBL" id="JBHSCZ010000001">
    <property type="protein sequence ID" value="MFC4261435.1"/>
    <property type="molecule type" value="Genomic_DNA"/>
</dbReference>
<gene>
    <name evidence="6" type="primary">prmA</name>
    <name evidence="6" type="ORF">ACFOWM_00970</name>
</gene>
<dbReference type="GO" id="GO:0005840">
    <property type="term" value="C:ribosome"/>
    <property type="evidence" value="ECO:0007669"/>
    <property type="project" value="UniProtKB-KW"/>
</dbReference>
<comment type="caution">
    <text evidence="6">The sequence shown here is derived from an EMBL/GenBank/DDBJ whole genome shotgun (WGS) entry which is preliminary data.</text>
</comment>
<evidence type="ECO:0000313" key="6">
    <source>
        <dbReference type="EMBL" id="MFC4261435.1"/>
    </source>
</evidence>
<dbReference type="NCBIfam" id="NF001785">
    <property type="entry name" value="PRK00517.2-2"/>
    <property type="match status" value="1"/>
</dbReference>
<comment type="similarity">
    <text evidence="1">Belongs to the methyltransferase superfamily. PrmA family.</text>
</comment>
<proteinExistence type="inferred from homology"/>
<dbReference type="Proteomes" id="UP001595907">
    <property type="component" value="Unassembled WGS sequence"/>
</dbReference>
<dbReference type="SUPFAM" id="SSF53335">
    <property type="entry name" value="S-adenosyl-L-methionine-dependent methyltransferases"/>
    <property type="match status" value="1"/>
</dbReference>
<dbReference type="PIRSF" id="PIRSF000401">
    <property type="entry name" value="RPL11_MTase"/>
    <property type="match status" value="1"/>
</dbReference>
<dbReference type="PANTHER" id="PTHR43648">
    <property type="entry name" value="ELECTRON TRANSFER FLAVOPROTEIN BETA SUBUNIT LYSINE METHYLTRANSFERASE"/>
    <property type="match status" value="1"/>
</dbReference>
<keyword evidence="2" id="KW-0963">Cytoplasm</keyword>
<dbReference type="CDD" id="cd02440">
    <property type="entry name" value="AdoMet_MTases"/>
    <property type="match status" value="1"/>
</dbReference>
<dbReference type="Pfam" id="PF06325">
    <property type="entry name" value="PrmA"/>
    <property type="match status" value="1"/>
</dbReference>
<dbReference type="GO" id="GO:0032259">
    <property type="term" value="P:methylation"/>
    <property type="evidence" value="ECO:0007669"/>
    <property type="project" value="UniProtKB-KW"/>
</dbReference>
<keyword evidence="6" id="KW-0689">Ribosomal protein</keyword>
<evidence type="ECO:0000256" key="3">
    <source>
        <dbReference type="ARBA" id="ARBA00022603"/>
    </source>
</evidence>
<evidence type="ECO:0000256" key="4">
    <source>
        <dbReference type="ARBA" id="ARBA00022679"/>
    </source>
</evidence>
<dbReference type="Gene3D" id="3.40.50.150">
    <property type="entry name" value="Vaccinia Virus protein VP39"/>
    <property type="match status" value="1"/>
</dbReference>
<evidence type="ECO:0000313" key="7">
    <source>
        <dbReference type="Proteomes" id="UP001595907"/>
    </source>
</evidence>
<keyword evidence="4" id="KW-0808">Transferase</keyword>
<keyword evidence="3 6" id="KW-0489">Methyltransferase</keyword>
<dbReference type="InterPro" id="IPR029063">
    <property type="entry name" value="SAM-dependent_MTases_sf"/>
</dbReference>
<dbReference type="PANTHER" id="PTHR43648:SF1">
    <property type="entry name" value="ELECTRON TRANSFER FLAVOPROTEIN BETA SUBUNIT LYSINE METHYLTRANSFERASE"/>
    <property type="match status" value="1"/>
</dbReference>